<feature type="transmembrane region" description="Helical" evidence="1">
    <location>
        <begin position="53"/>
        <end position="76"/>
    </location>
</feature>
<name>A0ABR9KC84_9ACTN</name>
<dbReference type="RefSeq" id="WP_192774862.1">
    <property type="nucleotide sequence ID" value="NZ_BAAASY010000001.1"/>
</dbReference>
<evidence type="ECO:0000313" key="2">
    <source>
        <dbReference type="EMBL" id="MBE1559619.1"/>
    </source>
</evidence>
<keyword evidence="1" id="KW-0472">Membrane</keyword>
<evidence type="ECO:0000256" key="1">
    <source>
        <dbReference type="SAM" id="Phobius"/>
    </source>
</evidence>
<keyword evidence="1" id="KW-0812">Transmembrane</keyword>
<feature type="transmembrane region" description="Helical" evidence="1">
    <location>
        <begin position="213"/>
        <end position="231"/>
    </location>
</feature>
<feature type="transmembrane region" description="Helical" evidence="1">
    <location>
        <begin position="290"/>
        <end position="309"/>
    </location>
</feature>
<dbReference type="Proteomes" id="UP000661607">
    <property type="component" value="Unassembled WGS sequence"/>
</dbReference>
<sequence length="310" mass="34154">MPSPPRGRVFNGVIVVSALAGVVVVVVPARHLWGLWFAGKPVDELPLFWDVPVLVWGRIGKVLQFAAGLAVIIDLLDPDKLRAKGRGASQRLRERRAQRLAKLRSHRLSALRRRLYDSFVDVRPVVGGRVGDAVVSLNTRPPTGFGHDAPFTLEDYLGFRERVLAGLDIRTDGRLSNEQTEEISEQVGVFFKEHLSAQDKVLYEQSEKKWERLFAVVVVALLGSVVYHLTAGSSLEWMLLHGVLMVGFFTLMSPAGAYVAALPGLAREVPALVAGYLATHLLDQTRPLHAFRKIAVVLFIIGFGLDLLAS</sequence>
<proteinExistence type="predicted"/>
<protein>
    <submittedName>
        <fullName evidence="2">Uncharacterized protein</fullName>
    </submittedName>
</protein>
<feature type="transmembrane region" description="Helical" evidence="1">
    <location>
        <begin position="237"/>
        <end position="261"/>
    </location>
</feature>
<organism evidence="2 3">
    <name type="scientific">Nonomuraea africana</name>
    <dbReference type="NCBI Taxonomy" id="46171"/>
    <lineage>
        <taxon>Bacteria</taxon>
        <taxon>Bacillati</taxon>
        <taxon>Actinomycetota</taxon>
        <taxon>Actinomycetes</taxon>
        <taxon>Streptosporangiales</taxon>
        <taxon>Streptosporangiaceae</taxon>
        <taxon>Nonomuraea</taxon>
    </lineage>
</organism>
<keyword evidence="1" id="KW-1133">Transmembrane helix</keyword>
<feature type="transmembrane region" description="Helical" evidence="1">
    <location>
        <begin position="12"/>
        <end position="33"/>
    </location>
</feature>
<keyword evidence="3" id="KW-1185">Reference proteome</keyword>
<comment type="caution">
    <text evidence="2">The sequence shown here is derived from an EMBL/GenBank/DDBJ whole genome shotgun (WGS) entry which is preliminary data.</text>
</comment>
<reference evidence="2 3" key="1">
    <citation type="submission" date="2020-10" db="EMBL/GenBank/DDBJ databases">
        <title>Sequencing the genomes of 1000 actinobacteria strains.</title>
        <authorList>
            <person name="Klenk H.-P."/>
        </authorList>
    </citation>
    <scope>NUCLEOTIDE SEQUENCE [LARGE SCALE GENOMIC DNA]</scope>
    <source>
        <strain evidence="2 3">DSM 43748</strain>
    </source>
</reference>
<gene>
    <name evidence="2" type="ORF">H4W81_002398</name>
</gene>
<accession>A0ABR9KC84</accession>
<dbReference type="EMBL" id="JADBEF010000001">
    <property type="protein sequence ID" value="MBE1559619.1"/>
    <property type="molecule type" value="Genomic_DNA"/>
</dbReference>
<evidence type="ECO:0000313" key="3">
    <source>
        <dbReference type="Proteomes" id="UP000661607"/>
    </source>
</evidence>